<gene>
    <name evidence="1" type="ORF">US96_C0030G0004</name>
</gene>
<dbReference type="InterPro" id="IPR009241">
    <property type="entry name" value="HigB-like"/>
</dbReference>
<evidence type="ECO:0000313" key="1">
    <source>
        <dbReference type="EMBL" id="KKQ74524.1"/>
    </source>
</evidence>
<organism evidence="1 2">
    <name type="scientific">Candidatus Woesebacteria bacterium GW2011_GWB1_38_5b</name>
    <dbReference type="NCBI Taxonomy" id="1618569"/>
    <lineage>
        <taxon>Bacteria</taxon>
        <taxon>Candidatus Woeseibacteriota</taxon>
    </lineage>
</organism>
<dbReference type="EMBL" id="LBUZ01000030">
    <property type="protein sequence ID" value="KKQ74524.1"/>
    <property type="molecule type" value="Genomic_DNA"/>
</dbReference>
<name>A0A0G0MLB6_9BACT</name>
<dbReference type="Proteomes" id="UP000034181">
    <property type="component" value="Unassembled WGS sequence"/>
</dbReference>
<dbReference type="AlphaFoldDB" id="A0A0G0MLB6"/>
<dbReference type="Pfam" id="PF05973">
    <property type="entry name" value="Gp49"/>
    <property type="match status" value="1"/>
</dbReference>
<reference evidence="1 2" key="1">
    <citation type="journal article" date="2015" name="Nature">
        <title>rRNA introns, odd ribosomes, and small enigmatic genomes across a large radiation of phyla.</title>
        <authorList>
            <person name="Brown C.T."/>
            <person name="Hug L.A."/>
            <person name="Thomas B.C."/>
            <person name="Sharon I."/>
            <person name="Castelle C.J."/>
            <person name="Singh A."/>
            <person name="Wilkins M.J."/>
            <person name="Williams K.H."/>
            <person name="Banfield J.F."/>
        </authorList>
    </citation>
    <scope>NUCLEOTIDE SEQUENCE [LARGE SCALE GENOMIC DNA]</scope>
</reference>
<comment type="caution">
    <text evidence="1">The sequence shown here is derived from an EMBL/GenBank/DDBJ whole genome shotgun (WGS) entry which is preliminary data.</text>
</comment>
<dbReference type="PATRIC" id="fig|1618569.3.peg.687"/>
<evidence type="ECO:0000313" key="2">
    <source>
        <dbReference type="Proteomes" id="UP000034181"/>
    </source>
</evidence>
<protein>
    <submittedName>
        <fullName evidence="1">Phage-related protein</fullName>
    </submittedName>
</protein>
<sequence length="111" mass="13104">MTWKVYFFQTPRGEMIVKEFIKNLEAKAVGKTSQAISLLKEHGPFLGMPYSKRLTREISELRIRGKEEVRILYTFSKNNIYLLHAFKKKTQKTPRKEIKIAEERSKLLDTI</sequence>
<accession>A0A0G0MLB6</accession>
<proteinExistence type="predicted"/>